<name>A0A418KKJ9_9ACTN</name>
<keyword evidence="5" id="KW-1185">Reference proteome</keyword>
<dbReference type="GO" id="GO:0050664">
    <property type="term" value="F:oxidoreductase activity, acting on NAD(P)H, oxygen as acceptor"/>
    <property type="evidence" value="ECO:0007669"/>
    <property type="project" value="TreeGrafter"/>
</dbReference>
<dbReference type="InterPro" id="IPR020904">
    <property type="entry name" value="Sc_DH/Rdtase_CS"/>
</dbReference>
<dbReference type="EMBL" id="QUAL01000191">
    <property type="protein sequence ID" value="RIQ17826.1"/>
    <property type="molecule type" value="Genomic_DNA"/>
</dbReference>
<dbReference type="SUPFAM" id="SSF51735">
    <property type="entry name" value="NAD(P)-binding Rossmann-fold domains"/>
    <property type="match status" value="1"/>
</dbReference>
<evidence type="ECO:0000259" key="3">
    <source>
        <dbReference type="SMART" id="SM00822"/>
    </source>
</evidence>
<dbReference type="InterPro" id="IPR057326">
    <property type="entry name" value="KR_dom"/>
</dbReference>
<evidence type="ECO:0000256" key="2">
    <source>
        <dbReference type="ARBA" id="ARBA00023002"/>
    </source>
</evidence>
<dbReference type="RefSeq" id="WP_119662001.1">
    <property type="nucleotide sequence ID" value="NZ_QUAL01000191.1"/>
</dbReference>
<dbReference type="Proteomes" id="UP000284057">
    <property type="component" value="Unassembled WGS sequence"/>
</dbReference>
<reference evidence="4 5" key="1">
    <citation type="submission" date="2018-09" db="EMBL/GenBank/DDBJ databases">
        <title>Isolation, diversity and antifungal activity of actinobacteria from wheat.</title>
        <authorList>
            <person name="Han C."/>
        </authorList>
    </citation>
    <scope>NUCLEOTIDE SEQUENCE [LARGE SCALE GENOMIC DNA]</scope>
    <source>
        <strain evidence="4 5">NEAU-YY265</strain>
    </source>
</reference>
<dbReference type="PRINTS" id="PR00080">
    <property type="entry name" value="SDRFAMILY"/>
</dbReference>
<proteinExistence type="inferred from homology"/>
<dbReference type="SMART" id="SM00822">
    <property type="entry name" value="PKS_KR"/>
    <property type="match status" value="1"/>
</dbReference>
<organism evidence="4 5">
    <name type="scientific">Jiangella rhizosphaerae</name>
    <dbReference type="NCBI Taxonomy" id="2293569"/>
    <lineage>
        <taxon>Bacteria</taxon>
        <taxon>Bacillati</taxon>
        <taxon>Actinomycetota</taxon>
        <taxon>Actinomycetes</taxon>
        <taxon>Jiangellales</taxon>
        <taxon>Jiangellaceae</taxon>
        <taxon>Jiangella</taxon>
    </lineage>
</organism>
<dbReference type="InterPro" id="IPR036291">
    <property type="entry name" value="NAD(P)-bd_dom_sf"/>
</dbReference>
<sequence length="253" mass="26341">MYRERLELTDKVAVVTGGARGIGLAAATALHEMGATVVLADVLDELGAKSAASFGVDGPAVEYVHLDVRDHQAVGAVFDTVVARFGALDVVVTSAGVASHTPALEVTPDEWQRVLDVNLNGSFWCAREAGRRMGAGGSIVAIGSMSGEIANAPQAQAAYNASKGGVHLMVRSLAVEFAQAGVRINAVAPGYVATDLTADGVPADWIADWRRRTPMDRLARPEEVASVVAFLASEAASYMTGSVVLVDGGYTTW</sequence>
<protein>
    <submittedName>
        <fullName evidence="4">SDR family oxidoreductase</fullName>
    </submittedName>
</protein>
<feature type="domain" description="Ketoreductase" evidence="3">
    <location>
        <begin position="11"/>
        <end position="205"/>
    </location>
</feature>
<dbReference type="InterPro" id="IPR002347">
    <property type="entry name" value="SDR_fam"/>
</dbReference>
<gene>
    <name evidence="4" type="ORF">DY240_22075</name>
</gene>
<evidence type="ECO:0000313" key="5">
    <source>
        <dbReference type="Proteomes" id="UP000284057"/>
    </source>
</evidence>
<dbReference type="PANTHER" id="PTHR43008">
    <property type="entry name" value="BENZIL REDUCTASE"/>
    <property type="match status" value="1"/>
</dbReference>
<keyword evidence="2" id="KW-0560">Oxidoreductase</keyword>
<dbReference type="OrthoDB" id="286404at2"/>
<evidence type="ECO:0000313" key="4">
    <source>
        <dbReference type="EMBL" id="RIQ17826.1"/>
    </source>
</evidence>
<dbReference type="PANTHER" id="PTHR43008:SF4">
    <property type="entry name" value="CHAIN DEHYDROGENASE, PUTATIVE (AFU_ORTHOLOGUE AFUA_4G08710)-RELATED"/>
    <property type="match status" value="1"/>
</dbReference>
<accession>A0A418KKJ9</accession>
<dbReference type="PROSITE" id="PS00061">
    <property type="entry name" value="ADH_SHORT"/>
    <property type="match status" value="1"/>
</dbReference>
<dbReference type="PRINTS" id="PR00081">
    <property type="entry name" value="GDHRDH"/>
</dbReference>
<comment type="similarity">
    <text evidence="1">Belongs to the short-chain dehydrogenases/reductases (SDR) family.</text>
</comment>
<comment type="caution">
    <text evidence="4">The sequence shown here is derived from an EMBL/GenBank/DDBJ whole genome shotgun (WGS) entry which is preliminary data.</text>
</comment>
<dbReference type="FunFam" id="3.40.50.720:FF:000084">
    <property type="entry name" value="Short-chain dehydrogenase reductase"/>
    <property type="match status" value="1"/>
</dbReference>
<dbReference type="Gene3D" id="3.40.50.720">
    <property type="entry name" value="NAD(P)-binding Rossmann-like Domain"/>
    <property type="match status" value="1"/>
</dbReference>
<evidence type="ECO:0000256" key="1">
    <source>
        <dbReference type="ARBA" id="ARBA00006484"/>
    </source>
</evidence>
<dbReference type="Pfam" id="PF13561">
    <property type="entry name" value="adh_short_C2"/>
    <property type="match status" value="1"/>
</dbReference>
<dbReference type="AlphaFoldDB" id="A0A418KKJ9"/>